<feature type="region of interest" description="Disordered" evidence="1">
    <location>
        <begin position="410"/>
        <end position="430"/>
    </location>
</feature>
<feature type="compositionally biased region" description="Pro residues" evidence="1">
    <location>
        <begin position="240"/>
        <end position="256"/>
    </location>
</feature>
<proteinExistence type="predicted"/>
<evidence type="ECO:0000256" key="1">
    <source>
        <dbReference type="SAM" id="MobiDB-lite"/>
    </source>
</evidence>
<gene>
    <name evidence="2" type="ORF">JKP88DRAFT_274796</name>
</gene>
<protein>
    <submittedName>
        <fullName evidence="2">Uncharacterized protein</fullName>
    </submittedName>
</protein>
<dbReference type="Proteomes" id="UP000664859">
    <property type="component" value="Unassembled WGS sequence"/>
</dbReference>
<feature type="region of interest" description="Disordered" evidence="1">
    <location>
        <begin position="1"/>
        <end position="20"/>
    </location>
</feature>
<accession>A0A836CNA9</accession>
<feature type="region of interest" description="Disordered" evidence="1">
    <location>
        <begin position="32"/>
        <end position="72"/>
    </location>
</feature>
<organism evidence="2 3">
    <name type="scientific">Tribonema minus</name>
    <dbReference type="NCBI Taxonomy" id="303371"/>
    <lineage>
        <taxon>Eukaryota</taxon>
        <taxon>Sar</taxon>
        <taxon>Stramenopiles</taxon>
        <taxon>Ochrophyta</taxon>
        <taxon>PX clade</taxon>
        <taxon>Xanthophyceae</taxon>
        <taxon>Tribonematales</taxon>
        <taxon>Tribonemataceae</taxon>
        <taxon>Tribonema</taxon>
    </lineage>
</organism>
<dbReference type="AlphaFoldDB" id="A0A836CNA9"/>
<reference evidence="2" key="1">
    <citation type="submission" date="2021-02" db="EMBL/GenBank/DDBJ databases">
        <title>First Annotated Genome of the Yellow-green Alga Tribonema minus.</title>
        <authorList>
            <person name="Mahan K.M."/>
        </authorList>
    </citation>
    <scope>NUCLEOTIDE SEQUENCE</scope>
    <source>
        <strain evidence="2">UTEX B ZZ1240</strain>
    </source>
</reference>
<evidence type="ECO:0000313" key="2">
    <source>
        <dbReference type="EMBL" id="KAG5192835.1"/>
    </source>
</evidence>
<name>A0A836CNA9_9STRA</name>
<comment type="caution">
    <text evidence="2">The sequence shown here is derived from an EMBL/GenBank/DDBJ whole genome shotgun (WGS) entry which is preliminary data.</text>
</comment>
<dbReference type="EMBL" id="JAFCMP010000002">
    <property type="protein sequence ID" value="KAG5192835.1"/>
    <property type="molecule type" value="Genomic_DNA"/>
</dbReference>
<sequence length="430" mass="44560">MLRPQAMKARYGSDYRNHAPPESAAAGWALVSASHSPSPRRNAQAQAEAQAEGRKSLLKTTGLWAPKEAAEDAEGLQGIEALQASQWAPKSSPRRSQSPLLAEALQASQWAPKSSPRRSQSLLTAAWRKSPLADSVGSASSSTAAAAAAAVGAAALGGGNIGMPPALRRLSTLGGGTIGMPPALRRLSTIDVPSDKRAHFNSLAQRLTDLEEEKNARLAAAQGMQNLAQHLSEDRHSLTPPSPPPSTSTPTMPDPVPMMRAASAPEASEIAAAAAAAGEGRAAAAAAIAAAARPSEFFGSDIVGSNSLSLGASVGGYSATQDASASSPPFNAGFSMPLGGFQTSPALLRTDLALDAQDLRGLDLPINTFSCTVGLKVSQAQYYIKSRQAVGALLKDLSLLALHAAQEANFEDEEEFDTRTPLPPDRSNRH</sequence>
<keyword evidence="3" id="KW-1185">Reference proteome</keyword>
<evidence type="ECO:0000313" key="3">
    <source>
        <dbReference type="Proteomes" id="UP000664859"/>
    </source>
</evidence>
<feature type="region of interest" description="Disordered" evidence="1">
    <location>
        <begin position="231"/>
        <end position="256"/>
    </location>
</feature>